<evidence type="ECO:0000313" key="1">
    <source>
        <dbReference type="EMBL" id="NML69566.1"/>
    </source>
</evidence>
<dbReference type="Gene3D" id="2.180.10.10">
    <property type="entry name" value="RHS repeat-associated core"/>
    <property type="match status" value="1"/>
</dbReference>
<sequence>MLKHEGYNILYGNPAYNYEYNEKELQKETGWSDYGARMYMGDIARWGVIDPLAEASRRFSPYNYAYDNPISFIDPDGRKPQSPDAVAESVMFPKSLWSFYMGGGSTDKEALMDFIAQNNGWGAFQNLVNPTGGGGGGGSIAFGQTQQYRDMIASLYFSGIDFSKYGLDDPTPKRKYLKNENSFNIWGIETRKIQYQLDNVNMNLEFKQIIKQIGELTDKVDSAMDWTPGISGSKGVYDFIKEGAKALNPSTLIFVLGSTTIMLESANAKNFLEMYQDVRSNYDDMHAKFPVNMKGITVNLDMIVGPQNHIWSRYSFYDISTHRYLGGRTFE</sequence>
<comment type="caution">
    <text evidence="1">The sequence shown here is derived from an EMBL/GenBank/DDBJ whole genome shotgun (WGS) entry which is preliminary data.</text>
</comment>
<proteinExistence type="predicted"/>
<protein>
    <recommendedName>
        <fullName evidence="3">RHS repeat-associated core domain-containing protein</fullName>
    </recommendedName>
</protein>
<organism evidence="1 2">
    <name type="scientific">Chryseobacterium antibioticum</name>
    <dbReference type="NCBI Taxonomy" id="2728847"/>
    <lineage>
        <taxon>Bacteria</taxon>
        <taxon>Pseudomonadati</taxon>
        <taxon>Bacteroidota</taxon>
        <taxon>Flavobacteriia</taxon>
        <taxon>Flavobacteriales</taxon>
        <taxon>Weeksellaceae</taxon>
        <taxon>Chryseobacterium group</taxon>
        <taxon>Chryseobacterium</taxon>
    </lineage>
</organism>
<keyword evidence="2" id="KW-1185">Reference proteome</keyword>
<dbReference type="NCBIfam" id="TIGR03696">
    <property type="entry name" value="Rhs_assc_core"/>
    <property type="match status" value="1"/>
</dbReference>
<dbReference type="AlphaFoldDB" id="A0A7Y0ALM8"/>
<name>A0A7Y0ALM8_9FLAO</name>
<dbReference type="Proteomes" id="UP000544054">
    <property type="component" value="Unassembled WGS sequence"/>
</dbReference>
<evidence type="ECO:0008006" key="3">
    <source>
        <dbReference type="Google" id="ProtNLM"/>
    </source>
</evidence>
<evidence type="ECO:0000313" key="2">
    <source>
        <dbReference type="Proteomes" id="UP000544054"/>
    </source>
</evidence>
<accession>A0A7Y0ALM8</accession>
<reference evidence="1 2" key="1">
    <citation type="submission" date="2020-04" db="EMBL/GenBank/DDBJ databases">
        <title>Chryseobacterium sp. RP-3-3 sp. nov., isolated from Jeju soil.</title>
        <authorList>
            <person name="Dahal R.H."/>
        </authorList>
    </citation>
    <scope>NUCLEOTIDE SEQUENCE [LARGE SCALE GENOMIC DNA]</scope>
    <source>
        <strain evidence="1 2">RP-3-3</strain>
    </source>
</reference>
<dbReference type="EMBL" id="JABBGI010000007">
    <property type="protein sequence ID" value="NML69566.1"/>
    <property type="molecule type" value="Genomic_DNA"/>
</dbReference>
<gene>
    <name evidence="1" type="ORF">HHL23_07130</name>
</gene>
<dbReference type="InterPro" id="IPR022385">
    <property type="entry name" value="Rhs_assc_core"/>
</dbReference>